<evidence type="ECO:0000313" key="1">
    <source>
        <dbReference type="EMBL" id="SHM90074.1"/>
    </source>
</evidence>
<dbReference type="OrthoDB" id="7067777at2"/>
<dbReference type="AlphaFoldDB" id="A0A1M7MI01"/>
<sequence>MSHITADVRLRPIRFAFLVRPDDRRRTLEIFRVNTCLWGGKFNPIVPCFRQVPGWWDRRGHKFETAIQITNGYLDMFEPDFLVEAEPGLADGLEFDPERVLQLGDVLVRDGQDRSGGCGLSVLDLYRHLYEAEFQFVRRHKHDIVDVVPRQSAFRNFAAAVFGAFPSDEDLLYFGRAYGDAFAPERISLDGPALASLYGKSLTSALRIGHSKIEVDYHNRDDPTLFVLDATQPRDLVDFWNLRAVRPHVLPIPIQWAEELSGFCKEFVARSFRPLPGNPNGVMMHANVMFARSIPTAEIEPLYARHFRTGVPGADVRQDWYPSIWRPAPGFTVRETRPTLTAGSRTVDSEFSQESPYVRIDCVDPDFAEKYGNSNRWANVVRLRDWTFKDQLATVFPCDYRAPKFPKFEPLAATLPTTEGLVSFAKYKESRHSWRMVTGTAAINEWLKTHGITATLSDAGRATGQIIQALGGFGGVRSLAHPAIVKLLNSVTRRPISPSIQHQEFRNKLEAPLKGDHWRARNFETLVERGAVELGMKLKCSKCSSWSWYAIDRMGYRVSCALCLQEFGFPIVEPAKGAEWAYRLVGPFALPNYATGGYAASLSIRFFADVVDQGHDSNVAWSAGQELAFSPSDRIEADFILWYQRKVTFGNDYPTQLVFGEAKSFRGENAEERREIEDAFDQRDVDRMKRLATEFPGSILVFSTMKKPEELSDDEIARISKLAQWGREYVRERRKSRAPVIVLTANELFAPYSLRDAWGKLGGRHEEFANAGMIRTENLRVLADLTQQLYLNLPSYGEWLRGKWEKRAERRRARSGALAK</sequence>
<dbReference type="EMBL" id="FRCX01000003">
    <property type="protein sequence ID" value="SHM90074.1"/>
    <property type="molecule type" value="Genomic_DNA"/>
</dbReference>
<name>A0A1M7MI01_9BURK</name>
<reference evidence="2" key="1">
    <citation type="submission" date="2016-11" db="EMBL/GenBank/DDBJ databases">
        <authorList>
            <person name="Varghese N."/>
            <person name="Submissions S."/>
        </authorList>
    </citation>
    <scope>NUCLEOTIDE SEQUENCE [LARGE SCALE GENOMIC DNA]</scope>
    <source>
        <strain evidence="2">Sac-22</strain>
    </source>
</reference>
<keyword evidence="2" id="KW-1185">Reference proteome</keyword>
<proteinExistence type="predicted"/>
<accession>A0A1M7MI01</accession>
<gene>
    <name evidence="1" type="ORF">SAMN05192549_103168</name>
</gene>
<dbReference type="Proteomes" id="UP000184339">
    <property type="component" value="Unassembled WGS sequence"/>
</dbReference>
<evidence type="ECO:0000313" key="2">
    <source>
        <dbReference type="Proteomes" id="UP000184339"/>
    </source>
</evidence>
<protein>
    <submittedName>
        <fullName evidence="1">Uncharacterized protein</fullName>
    </submittedName>
</protein>
<dbReference type="RefSeq" id="WP_072783035.1">
    <property type="nucleotide sequence ID" value="NZ_FRCX01000003.1"/>
</dbReference>
<organism evidence="1 2">
    <name type="scientific">Duganella sacchari</name>
    <dbReference type="NCBI Taxonomy" id="551987"/>
    <lineage>
        <taxon>Bacteria</taxon>
        <taxon>Pseudomonadati</taxon>
        <taxon>Pseudomonadota</taxon>
        <taxon>Betaproteobacteria</taxon>
        <taxon>Burkholderiales</taxon>
        <taxon>Oxalobacteraceae</taxon>
        <taxon>Telluria group</taxon>
        <taxon>Duganella</taxon>
    </lineage>
</organism>